<keyword evidence="3 5" id="KW-0597">Phosphoprotein</keyword>
<dbReference type="InterPro" id="IPR011623">
    <property type="entry name" value="7TMR_DISM_rcpt_extracell_dom1"/>
</dbReference>
<dbReference type="PANTHER" id="PTHR45339">
    <property type="entry name" value="HYBRID SIGNAL TRANSDUCTION HISTIDINE KINASE J"/>
    <property type="match status" value="1"/>
</dbReference>
<dbReference type="Gene3D" id="3.40.50.2300">
    <property type="match status" value="1"/>
</dbReference>
<dbReference type="InterPro" id="IPR005467">
    <property type="entry name" value="His_kinase_dom"/>
</dbReference>
<evidence type="ECO:0000259" key="7">
    <source>
        <dbReference type="PROSITE" id="PS50109"/>
    </source>
</evidence>
<organism evidence="9">
    <name type="scientific">Sediminibacterium sp. KACHI17</name>
    <dbReference type="NCBI Taxonomy" id="1751071"/>
    <lineage>
        <taxon>Bacteria</taxon>
        <taxon>Pseudomonadati</taxon>
        <taxon>Bacteroidota</taxon>
        <taxon>Chitinophagia</taxon>
        <taxon>Chitinophagales</taxon>
        <taxon>Chitinophagaceae</taxon>
        <taxon>Sediminibacterium</taxon>
    </lineage>
</organism>
<evidence type="ECO:0000256" key="3">
    <source>
        <dbReference type="ARBA" id="ARBA00022553"/>
    </source>
</evidence>
<dbReference type="CDD" id="cd17546">
    <property type="entry name" value="REC_hyHK_CKI1_RcsC-like"/>
    <property type="match status" value="1"/>
</dbReference>
<name>A0AAT9GK98_9BACT</name>
<evidence type="ECO:0000256" key="4">
    <source>
        <dbReference type="ARBA" id="ARBA00023012"/>
    </source>
</evidence>
<dbReference type="PROSITE" id="PS50109">
    <property type="entry name" value="HIS_KIN"/>
    <property type="match status" value="1"/>
</dbReference>
<keyword evidence="6" id="KW-0472">Membrane</keyword>
<dbReference type="CDD" id="cd16922">
    <property type="entry name" value="HATPase_EvgS-ArcB-TorS-like"/>
    <property type="match status" value="1"/>
</dbReference>
<dbReference type="InterPro" id="IPR003594">
    <property type="entry name" value="HATPase_dom"/>
</dbReference>
<dbReference type="InterPro" id="IPR036890">
    <property type="entry name" value="HATPase_C_sf"/>
</dbReference>
<dbReference type="Pfam" id="PF07695">
    <property type="entry name" value="7TMR-DISM_7TM"/>
    <property type="match status" value="1"/>
</dbReference>
<dbReference type="PRINTS" id="PR00344">
    <property type="entry name" value="BCTRLSENSOR"/>
</dbReference>
<dbReference type="SUPFAM" id="SSF52172">
    <property type="entry name" value="CheY-like"/>
    <property type="match status" value="1"/>
</dbReference>
<keyword evidence="4" id="KW-0902">Two-component regulatory system</keyword>
<reference evidence="9" key="1">
    <citation type="submission" date="2024-02" db="EMBL/GenBank/DDBJ databases">
        <title>Sediminibacterium planktonica sp. nov. and Sediminibacterium longus sp. nov., isolated from surface lake and river water.</title>
        <authorList>
            <person name="Watanabe K."/>
            <person name="Takemine S."/>
            <person name="Ishii Y."/>
            <person name="Ogata Y."/>
            <person name="Shindo C."/>
            <person name="Suda W."/>
        </authorList>
    </citation>
    <scope>NUCLEOTIDE SEQUENCE</scope>
    <source>
        <strain evidence="9">KACHI17</strain>
    </source>
</reference>
<evidence type="ECO:0000256" key="1">
    <source>
        <dbReference type="ARBA" id="ARBA00000085"/>
    </source>
</evidence>
<keyword evidence="6" id="KW-1133">Transmembrane helix</keyword>
<dbReference type="AlphaFoldDB" id="A0AAT9GK98"/>
<dbReference type="InterPro" id="IPR004358">
    <property type="entry name" value="Sig_transdc_His_kin-like_C"/>
</dbReference>
<sequence length="718" mass="81465">MTGMTTFPKRWDNTVVGGKKITAQGYASYMLTILLPKNASNLALDVPDTYTSYKMFVDDAVFVESGIPGTSAETTKPKWQQFTRELFIKRDTVKLILQVANFLHSKGGPYKSITIGNKDKLFSKRNRDNAFNFILTGSIIMCGLFFFGLYFFGRYDKTILYFALFCITYSYRIIGTSQYSLHTIFPDLPWAFTIHMEYLSLFVSVIFFTQYTQNLYPEDSNKLITTLEMWACIILSLITLFFPPSVFTQLINPFLVVMFFVIAHAFYVYVVAYRRKRLGAGYALLSTGVVMIIFVIINLQYFDFVAPQKELLFIGYLSFFFLQSLILSYRYSYLLNKARKEAEQGLVAKSDFLSNMSHEIRTPLNSVIGLSHILLDNQPREDQKEQLNVLLFSANNLLNIVNDILDYNKIEAGKINFEYIDMDLVQVSQDLLSGLKTLADEKGIVLLLEKDPAFNHRIISDPTRISQVIGNLLQNAIKFTRSGHVKLIIKQEKIQKQHITLTIKVEDTGIGIAAEKQKLIFDRFTQADTSTSRSFGGTGLGLAICKKILELQGSQLQLKSEPGKGSVFFFTQTFPISQVFNFSQGEPVLEEIEKGRPLSGVSLLMAEDNELNVLVAKTFLEKWGAKIDVAANGEEAIRKLDTNKHQMILMDMHMPVMDGYEAVKIIRSKGINIPIIALTASLPSEVEERARDLSINAIVTKPFEPDEFLKLLIKIHHQ</sequence>
<dbReference type="FunFam" id="3.30.565.10:FF:000010">
    <property type="entry name" value="Sensor histidine kinase RcsC"/>
    <property type="match status" value="1"/>
</dbReference>
<dbReference type="PANTHER" id="PTHR45339:SF1">
    <property type="entry name" value="HYBRID SIGNAL TRANSDUCTION HISTIDINE KINASE J"/>
    <property type="match status" value="1"/>
</dbReference>
<dbReference type="CDD" id="cd00082">
    <property type="entry name" value="HisKA"/>
    <property type="match status" value="1"/>
</dbReference>
<proteinExistence type="predicted"/>
<dbReference type="Pfam" id="PF00072">
    <property type="entry name" value="Response_reg"/>
    <property type="match status" value="1"/>
</dbReference>
<evidence type="ECO:0000256" key="2">
    <source>
        <dbReference type="ARBA" id="ARBA00012438"/>
    </source>
</evidence>
<dbReference type="SUPFAM" id="SSF47384">
    <property type="entry name" value="Homodimeric domain of signal transducing histidine kinase"/>
    <property type="match status" value="1"/>
</dbReference>
<dbReference type="Gene3D" id="1.10.287.130">
    <property type="match status" value="1"/>
</dbReference>
<dbReference type="SMART" id="SM00448">
    <property type="entry name" value="REC"/>
    <property type="match status" value="1"/>
</dbReference>
<feature type="transmembrane region" description="Helical" evidence="6">
    <location>
        <begin position="279"/>
        <end position="299"/>
    </location>
</feature>
<feature type="transmembrane region" description="Helical" evidence="6">
    <location>
        <begin position="254"/>
        <end position="273"/>
    </location>
</feature>
<dbReference type="Pfam" id="PF02518">
    <property type="entry name" value="HATPase_c"/>
    <property type="match status" value="1"/>
</dbReference>
<feature type="modified residue" description="4-aspartylphosphate" evidence="5">
    <location>
        <position position="651"/>
    </location>
</feature>
<feature type="transmembrane region" description="Helical" evidence="6">
    <location>
        <begin position="158"/>
        <end position="176"/>
    </location>
</feature>
<dbReference type="GO" id="GO:0000155">
    <property type="term" value="F:phosphorelay sensor kinase activity"/>
    <property type="evidence" value="ECO:0007669"/>
    <property type="project" value="InterPro"/>
</dbReference>
<feature type="transmembrane region" description="Helical" evidence="6">
    <location>
        <begin position="223"/>
        <end position="242"/>
    </location>
</feature>
<feature type="transmembrane region" description="Helical" evidence="6">
    <location>
        <begin position="188"/>
        <end position="211"/>
    </location>
</feature>
<dbReference type="SUPFAM" id="SSF55874">
    <property type="entry name" value="ATPase domain of HSP90 chaperone/DNA topoisomerase II/histidine kinase"/>
    <property type="match status" value="1"/>
</dbReference>
<dbReference type="Pfam" id="PF00512">
    <property type="entry name" value="HisKA"/>
    <property type="match status" value="1"/>
</dbReference>
<dbReference type="PROSITE" id="PS50110">
    <property type="entry name" value="RESPONSE_REGULATORY"/>
    <property type="match status" value="1"/>
</dbReference>
<gene>
    <name evidence="9" type="ORF">KACHI17_19820</name>
</gene>
<dbReference type="SMART" id="SM00388">
    <property type="entry name" value="HisKA"/>
    <property type="match status" value="1"/>
</dbReference>
<accession>A0AAT9GK98</accession>
<dbReference type="InterPro" id="IPR036097">
    <property type="entry name" value="HisK_dim/P_sf"/>
</dbReference>
<evidence type="ECO:0000259" key="8">
    <source>
        <dbReference type="PROSITE" id="PS50110"/>
    </source>
</evidence>
<protein>
    <recommendedName>
        <fullName evidence="2">histidine kinase</fullName>
        <ecNumber evidence="2">2.7.13.3</ecNumber>
    </recommendedName>
</protein>
<evidence type="ECO:0000313" key="9">
    <source>
        <dbReference type="EMBL" id="BFG71101.1"/>
    </source>
</evidence>
<dbReference type="InterPro" id="IPR011006">
    <property type="entry name" value="CheY-like_superfamily"/>
</dbReference>
<dbReference type="InterPro" id="IPR001789">
    <property type="entry name" value="Sig_transdc_resp-reg_receiver"/>
</dbReference>
<feature type="domain" description="Histidine kinase" evidence="7">
    <location>
        <begin position="355"/>
        <end position="576"/>
    </location>
</feature>
<feature type="transmembrane region" description="Helical" evidence="6">
    <location>
        <begin position="130"/>
        <end position="152"/>
    </location>
</feature>
<dbReference type="InterPro" id="IPR003661">
    <property type="entry name" value="HisK_dim/P_dom"/>
</dbReference>
<dbReference type="SMART" id="SM00387">
    <property type="entry name" value="HATPase_c"/>
    <property type="match status" value="1"/>
</dbReference>
<dbReference type="Gene3D" id="3.30.565.10">
    <property type="entry name" value="Histidine kinase-like ATPase, C-terminal domain"/>
    <property type="match status" value="1"/>
</dbReference>
<feature type="domain" description="Response regulatory" evidence="8">
    <location>
        <begin position="602"/>
        <end position="716"/>
    </location>
</feature>
<dbReference type="EMBL" id="AP029612">
    <property type="protein sequence ID" value="BFG71101.1"/>
    <property type="molecule type" value="Genomic_DNA"/>
</dbReference>
<feature type="transmembrane region" description="Helical" evidence="6">
    <location>
        <begin position="311"/>
        <end position="331"/>
    </location>
</feature>
<evidence type="ECO:0000256" key="6">
    <source>
        <dbReference type="SAM" id="Phobius"/>
    </source>
</evidence>
<dbReference type="EC" id="2.7.13.3" evidence="2"/>
<keyword evidence="6" id="KW-0812">Transmembrane</keyword>
<comment type="catalytic activity">
    <reaction evidence="1">
        <text>ATP + protein L-histidine = ADP + protein N-phospho-L-histidine.</text>
        <dbReference type="EC" id="2.7.13.3"/>
    </reaction>
</comment>
<evidence type="ECO:0000256" key="5">
    <source>
        <dbReference type="PROSITE-ProRule" id="PRU00169"/>
    </source>
</evidence>